<evidence type="ECO:0000256" key="2">
    <source>
        <dbReference type="SAM" id="MobiDB-lite"/>
    </source>
</evidence>
<proteinExistence type="inferred from homology"/>
<dbReference type="Pfam" id="PF13489">
    <property type="entry name" value="Methyltransf_23"/>
    <property type="match status" value="1"/>
</dbReference>
<reference evidence="3" key="1">
    <citation type="submission" date="2021-06" db="EMBL/GenBank/DDBJ databases">
        <title>Comparative genomics, transcriptomics and evolutionary studies reveal genomic signatures of adaptation to plant cell wall in hemibiotrophic fungi.</title>
        <authorList>
            <consortium name="DOE Joint Genome Institute"/>
            <person name="Baroncelli R."/>
            <person name="Diaz J.F."/>
            <person name="Benocci T."/>
            <person name="Peng M."/>
            <person name="Battaglia E."/>
            <person name="Haridas S."/>
            <person name="Andreopoulos W."/>
            <person name="Labutti K."/>
            <person name="Pangilinan J."/>
            <person name="Floch G.L."/>
            <person name="Makela M.R."/>
            <person name="Henrissat B."/>
            <person name="Grigoriev I.V."/>
            <person name="Crouch J.A."/>
            <person name="De Vries R.P."/>
            <person name="Sukno S.A."/>
            <person name="Thon M.R."/>
        </authorList>
    </citation>
    <scope>NUCLEOTIDE SEQUENCE</scope>
    <source>
        <strain evidence="3">MAFF235873</strain>
    </source>
</reference>
<dbReference type="GO" id="GO:0032259">
    <property type="term" value="P:methylation"/>
    <property type="evidence" value="ECO:0007669"/>
    <property type="project" value="UniProtKB-KW"/>
</dbReference>
<evidence type="ECO:0000256" key="1">
    <source>
        <dbReference type="ARBA" id="ARBA00038158"/>
    </source>
</evidence>
<dbReference type="PANTHER" id="PTHR43591">
    <property type="entry name" value="METHYLTRANSFERASE"/>
    <property type="match status" value="1"/>
</dbReference>
<keyword evidence="4" id="KW-1185">Reference proteome</keyword>
<dbReference type="EMBL" id="MU842905">
    <property type="protein sequence ID" value="KAK2026877.1"/>
    <property type="molecule type" value="Genomic_DNA"/>
</dbReference>
<feature type="compositionally biased region" description="Acidic residues" evidence="2">
    <location>
        <begin position="8"/>
        <end position="17"/>
    </location>
</feature>
<evidence type="ECO:0000313" key="3">
    <source>
        <dbReference type="EMBL" id="KAK2026877.1"/>
    </source>
</evidence>
<name>A0AAD9LZP3_9PEZI</name>
<dbReference type="SUPFAM" id="SSF53335">
    <property type="entry name" value="S-adenosyl-L-methionine-dependent methyltransferases"/>
    <property type="match status" value="1"/>
</dbReference>
<dbReference type="PANTHER" id="PTHR43591:SF10">
    <property type="entry name" value="ABC TRANSMEMBRANE TYPE-1 DOMAIN-CONTAINING PROTEIN-RELATED"/>
    <property type="match status" value="1"/>
</dbReference>
<keyword evidence="3" id="KW-0489">Methyltransferase</keyword>
<dbReference type="CDD" id="cd02440">
    <property type="entry name" value="AdoMet_MTases"/>
    <property type="match status" value="1"/>
</dbReference>
<dbReference type="GO" id="GO:0008168">
    <property type="term" value="F:methyltransferase activity"/>
    <property type="evidence" value="ECO:0007669"/>
    <property type="project" value="UniProtKB-KW"/>
</dbReference>
<keyword evidence="3" id="KW-0808">Transferase</keyword>
<dbReference type="AlphaFoldDB" id="A0AAD9LZP3"/>
<accession>A0AAD9LZP3</accession>
<evidence type="ECO:0000313" key="4">
    <source>
        <dbReference type="Proteomes" id="UP001232148"/>
    </source>
</evidence>
<feature type="region of interest" description="Disordered" evidence="2">
    <location>
        <begin position="1"/>
        <end position="26"/>
    </location>
</feature>
<protein>
    <submittedName>
        <fullName evidence="3">Methyltransferase domain-containing protein</fullName>
    </submittedName>
</protein>
<comment type="caution">
    <text evidence="3">The sequence shown here is derived from an EMBL/GenBank/DDBJ whole genome shotgun (WGS) entry which is preliminary data.</text>
</comment>
<gene>
    <name evidence="3" type="ORF">LX32DRAFT_565376</name>
</gene>
<dbReference type="InterPro" id="IPR029063">
    <property type="entry name" value="SAM-dependent_MTases_sf"/>
</dbReference>
<dbReference type="Gene3D" id="3.40.50.150">
    <property type="entry name" value="Vaccinia Virus protein VP39"/>
    <property type="match status" value="1"/>
</dbReference>
<sequence length="336" mass="38400">MAERTPEPEDPWVDDDAPNGNAADEGSLASIRSSVYEYRLENGRTYHKISDGKYVMPNDEREQDRLDLTHALWLATWDNKLCNSPKGETNSAKRVLDIGTGTGIWALDYADENPASTVIGVDLSPIQPEFVSPNCHFEVDDVEKEWTWSEPFDFIFFRSMTAAFTSWPDMIAKSYEHLEPGGYIELQDTMFPLQCQGEPMTDDFKPYKWSKLLTEASIKLGRPNNTAASFKQMLEDAGFVDVEERRAIWPFNPWPKDKKLHNLGLWCQASSLMGIEAASMAVFTRVLDWTPEETTVFCAEVRNEHKKIGVQAYYDIYSVWGRKPEKDEKNEEEGQP</sequence>
<organism evidence="3 4">
    <name type="scientific">Colletotrichum zoysiae</name>
    <dbReference type="NCBI Taxonomy" id="1216348"/>
    <lineage>
        <taxon>Eukaryota</taxon>
        <taxon>Fungi</taxon>
        <taxon>Dikarya</taxon>
        <taxon>Ascomycota</taxon>
        <taxon>Pezizomycotina</taxon>
        <taxon>Sordariomycetes</taxon>
        <taxon>Hypocreomycetidae</taxon>
        <taxon>Glomerellales</taxon>
        <taxon>Glomerellaceae</taxon>
        <taxon>Colletotrichum</taxon>
        <taxon>Colletotrichum graminicola species complex</taxon>
    </lineage>
</organism>
<comment type="similarity">
    <text evidence="1">Belongs to the methyltransferase superfamily. LaeA methyltransferase family.</text>
</comment>
<dbReference type="Proteomes" id="UP001232148">
    <property type="component" value="Unassembled WGS sequence"/>
</dbReference>